<proteinExistence type="predicted"/>
<protein>
    <submittedName>
        <fullName evidence="1">Uncharacterized protein</fullName>
    </submittedName>
</protein>
<dbReference type="AlphaFoldDB" id="A0A382WMT1"/>
<name>A0A382WMT1_9ZZZZ</name>
<gene>
    <name evidence="1" type="ORF">METZ01_LOCUS413080</name>
</gene>
<dbReference type="EMBL" id="UINC01161185">
    <property type="protein sequence ID" value="SVD60226.1"/>
    <property type="molecule type" value="Genomic_DNA"/>
</dbReference>
<accession>A0A382WMT1</accession>
<evidence type="ECO:0000313" key="1">
    <source>
        <dbReference type="EMBL" id="SVD60226.1"/>
    </source>
</evidence>
<sequence length="71" mass="7132">MTTLLNLIALLKAGDIPIAVSLNGGDVVGGLAIKNELAHNDADGRALHNAMAGESGAVVEALVVRELATEG</sequence>
<organism evidence="1">
    <name type="scientific">marine metagenome</name>
    <dbReference type="NCBI Taxonomy" id="408172"/>
    <lineage>
        <taxon>unclassified sequences</taxon>
        <taxon>metagenomes</taxon>
        <taxon>ecological metagenomes</taxon>
    </lineage>
</organism>
<reference evidence="1" key="1">
    <citation type="submission" date="2018-05" db="EMBL/GenBank/DDBJ databases">
        <authorList>
            <person name="Lanie J.A."/>
            <person name="Ng W.-L."/>
            <person name="Kazmierczak K.M."/>
            <person name="Andrzejewski T.M."/>
            <person name="Davidsen T.M."/>
            <person name="Wayne K.J."/>
            <person name="Tettelin H."/>
            <person name="Glass J.I."/>
            <person name="Rusch D."/>
            <person name="Podicherti R."/>
            <person name="Tsui H.-C.T."/>
            <person name="Winkler M.E."/>
        </authorList>
    </citation>
    <scope>NUCLEOTIDE SEQUENCE</scope>
</reference>